<dbReference type="PANTHER" id="PTHR33048:SF47">
    <property type="entry name" value="INTEGRAL MEMBRANE PROTEIN-RELATED"/>
    <property type="match status" value="1"/>
</dbReference>
<feature type="domain" description="Rhodopsin" evidence="8">
    <location>
        <begin position="39"/>
        <end position="282"/>
    </location>
</feature>
<proteinExistence type="inferred from homology"/>
<feature type="transmembrane region" description="Helical" evidence="7">
    <location>
        <begin position="107"/>
        <end position="126"/>
    </location>
</feature>
<dbReference type="Pfam" id="PF20684">
    <property type="entry name" value="Fung_rhodopsin"/>
    <property type="match status" value="1"/>
</dbReference>
<dbReference type="OrthoDB" id="5429740at2759"/>
<dbReference type="Proteomes" id="UP000019374">
    <property type="component" value="Unassembled WGS sequence"/>
</dbReference>
<protein>
    <submittedName>
        <fullName evidence="9">Chp3</fullName>
    </submittedName>
</protein>
<dbReference type="AlphaFoldDB" id="T5AEY7"/>
<evidence type="ECO:0000256" key="4">
    <source>
        <dbReference type="ARBA" id="ARBA00023136"/>
    </source>
</evidence>
<feature type="region of interest" description="Disordered" evidence="6">
    <location>
        <begin position="300"/>
        <end position="332"/>
    </location>
</feature>
<evidence type="ECO:0000256" key="6">
    <source>
        <dbReference type="SAM" id="MobiDB-lite"/>
    </source>
</evidence>
<accession>T5AEY7</accession>
<evidence type="ECO:0000259" key="8">
    <source>
        <dbReference type="Pfam" id="PF20684"/>
    </source>
</evidence>
<feature type="transmembrane region" description="Helical" evidence="7">
    <location>
        <begin position="20"/>
        <end position="43"/>
    </location>
</feature>
<keyword evidence="3 7" id="KW-1133">Transmembrane helix</keyword>
<keyword evidence="2 7" id="KW-0812">Transmembrane</keyword>
<dbReference type="PANTHER" id="PTHR33048">
    <property type="entry name" value="PTH11-LIKE INTEGRAL MEMBRANE PROTEIN (AFU_ORTHOLOGUE AFUA_5G11245)"/>
    <property type="match status" value="1"/>
</dbReference>
<dbReference type="GO" id="GO:0016020">
    <property type="term" value="C:membrane"/>
    <property type="evidence" value="ECO:0007669"/>
    <property type="project" value="UniProtKB-SubCell"/>
</dbReference>
<feature type="transmembrane region" description="Helical" evidence="7">
    <location>
        <begin position="133"/>
        <end position="154"/>
    </location>
</feature>
<evidence type="ECO:0000313" key="10">
    <source>
        <dbReference type="Proteomes" id="UP000019374"/>
    </source>
</evidence>
<dbReference type="HOGENOM" id="CLU_028200_3_7_1"/>
<evidence type="ECO:0000256" key="7">
    <source>
        <dbReference type="SAM" id="Phobius"/>
    </source>
</evidence>
<feature type="transmembrane region" description="Helical" evidence="7">
    <location>
        <begin position="55"/>
        <end position="80"/>
    </location>
</feature>
<evidence type="ECO:0000256" key="3">
    <source>
        <dbReference type="ARBA" id="ARBA00022989"/>
    </source>
</evidence>
<sequence length="374" mass="41247">MSASPTASGPPDSGDPGRGPMLIAVRWVFTSLSIIFVGLRFYSRRRKRLGYGWDDWLTLMVVTVRVALSAQVPVLLQYGYGRHDRDMTPEQQVQVLKASWLTMPESVFVSAVARISIAILLVRLFGVHSWFKWFCIAVTALQAVLAVIFVPLTFLQKRPVEALWEIRMPHTVNVDPHAWLIIACFLQSLWSFSDLTFVLFPVIIVWRVRMPPLQKLGIIVVMCMSLFAMAMSILKTVFMTMAPTGGPKADLQYDAALHSLYAALELDLVIIMGCIPPLRSMLVAALGRLGAMGTSLRSLLGNDRKQSGGNDRKQSGGNDRKQSGGDDDATLAHDVEFNAKGRLGGDARACGSETSELHLVEKGYDRRDPVNASG</sequence>
<evidence type="ECO:0000256" key="1">
    <source>
        <dbReference type="ARBA" id="ARBA00004141"/>
    </source>
</evidence>
<organism evidence="9 10">
    <name type="scientific">Ophiocordyceps sinensis (strain Co18 / CGMCC 3.14243)</name>
    <name type="common">Yarsagumba caterpillar fungus</name>
    <name type="synonym">Hirsutella sinensis</name>
    <dbReference type="NCBI Taxonomy" id="911162"/>
    <lineage>
        <taxon>Eukaryota</taxon>
        <taxon>Fungi</taxon>
        <taxon>Dikarya</taxon>
        <taxon>Ascomycota</taxon>
        <taxon>Pezizomycotina</taxon>
        <taxon>Sordariomycetes</taxon>
        <taxon>Hypocreomycetidae</taxon>
        <taxon>Hypocreales</taxon>
        <taxon>Ophiocordycipitaceae</taxon>
        <taxon>Ophiocordyceps</taxon>
    </lineage>
</organism>
<dbReference type="EMBL" id="KE652856">
    <property type="protein sequence ID" value="EQL00302.1"/>
    <property type="molecule type" value="Genomic_DNA"/>
</dbReference>
<keyword evidence="4 7" id="KW-0472">Membrane</keyword>
<feature type="transmembrane region" description="Helical" evidence="7">
    <location>
        <begin position="216"/>
        <end position="238"/>
    </location>
</feature>
<feature type="compositionally biased region" description="Basic and acidic residues" evidence="6">
    <location>
        <begin position="302"/>
        <end position="332"/>
    </location>
</feature>
<evidence type="ECO:0000256" key="2">
    <source>
        <dbReference type="ARBA" id="ARBA00022692"/>
    </source>
</evidence>
<feature type="transmembrane region" description="Helical" evidence="7">
    <location>
        <begin position="178"/>
        <end position="204"/>
    </location>
</feature>
<dbReference type="InterPro" id="IPR049326">
    <property type="entry name" value="Rhodopsin_dom_fungi"/>
</dbReference>
<evidence type="ECO:0000313" key="9">
    <source>
        <dbReference type="EMBL" id="EQL00302.1"/>
    </source>
</evidence>
<evidence type="ECO:0000256" key="5">
    <source>
        <dbReference type="ARBA" id="ARBA00038359"/>
    </source>
</evidence>
<comment type="subcellular location">
    <subcellularLocation>
        <location evidence="1">Membrane</location>
        <topology evidence="1">Multi-pass membrane protein</topology>
    </subcellularLocation>
</comment>
<dbReference type="InterPro" id="IPR052337">
    <property type="entry name" value="SAT4-like"/>
</dbReference>
<gene>
    <name evidence="9" type="ORF">OCS_03994</name>
</gene>
<dbReference type="eggNOG" id="ENOG502SID5">
    <property type="taxonomic scope" value="Eukaryota"/>
</dbReference>
<name>T5AEY7_OPHSC</name>
<comment type="similarity">
    <text evidence="5">Belongs to the SAT4 family.</text>
</comment>
<reference evidence="9 10" key="1">
    <citation type="journal article" date="2013" name="Chin. Sci. Bull.">
        <title>Genome survey uncovers the secrets of sex and lifestyle in caterpillar fungus.</title>
        <authorList>
            <person name="Hu X."/>
            <person name="Zhang Y."/>
            <person name="Xiao G."/>
            <person name="Zheng P."/>
            <person name="Xia Y."/>
            <person name="Zhang X."/>
            <person name="St Leger R.J."/>
            <person name="Liu X."/>
            <person name="Wang C."/>
        </authorList>
    </citation>
    <scope>NUCLEOTIDE SEQUENCE [LARGE SCALE GENOMIC DNA]</scope>
    <source>
        <strain evidence="10">Co18 / CGMCC 3.14243</strain>
        <tissue evidence="9">Fruit-body</tissue>
    </source>
</reference>